<organism evidence="2 3">
    <name type="scientific">Danaus chrysippus</name>
    <name type="common">African queen</name>
    <dbReference type="NCBI Taxonomy" id="151541"/>
    <lineage>
        <taxon>Eukaryota</taxon>
        <taxon>Metazoa</taxon>
        <taxon>Ecdysozoa</taxon>
        <taxon>Arthropoda</taxon>
        <taxon>Hexapoda</taxon>
        <taxon>Insecta</taxon>
        <taxon>Pterygota</taxon>
        <taxon>Neoptera</taxon>
        <taxon>Endopterygota</taxon>
        <taxon>Lepidoptera</taxon>
        <taxon>Glossata</taxon>
        <taxon>Ditrysia</taxon>
        <taxon>Papilionoidea</taxon>
        <taxon>Nymphalidae</taxon>
        <taxon>Danainae</taxon>
        <taxon>Danaini</taxon>
        <taxon>Danaina</taxon>
        <taxon>Danaus</taxon>
        <taxon>Anosia</taxon>
    </lineage>
</organism>
<name>A0A8J2QIK2_9NEOP</name>
<evidence type="ECO:0000256" key="1">
    <source>
        <dbReference type="SAM" id="MobiDB-lite"/>
    </source>
</evidence>
<evidence type="ECO:0000313" key="3">
    <source>
        <dbReference type="Proteomes" id="UP000789524"/>
    </source>
</evidence>
<dbReference type="OrthoDB" id="341421at2759"/>
<dbReference type="Proteomes" id="UP000789524">
    <property type="component" value="Unassembled WGS sequence"/>
</dbReference>
<dbReference type="AlphaFoldDB" id="A0A8J2QIK2"/>
<gene>
    <name evidence="2" type="ORF">DCHRY22_LOCUS4790</name>
</gene>
<accession>A0A8J2QIK2</accession>
<sequence length="176" mass="18762">MLLRPDGPRHPVQCALSLSTNCAGGSQTSECYLYPRFEALEGGDTPSFAEVHAYLRDGIALDFVDDYRRHVPPPLPPADCPPSPRPLPPAPSPAGVCLSAAECESFCVLSRVDPAAAHRFMLEAMSRALVPAPPAPPPAPPRSPHSSSSSMNSEGRGFPSPTYYSLLRPPPGFETD</sequence>
<reference evidence="2" key="1">
    <citation type="submission" date="2021-09" db="EMBL/GenBank/DDBJ databases">
        <authorList>
            <person name="Martin H S."/>
        </authorList>
    </citation>
    <scope>NUCLEOTIDE SEQUENCE</scope>
</reference>
<feature type="compositionally biased region" description="Pro residues" evidence="1">
    <location>
        <begin position="131"/>
        <end position="143"/>
    </location>
</feature>
<feature type="region of interest" description="Disordered" evidence="1">
    <location>
        <begin position="131"/>
        <end position="176"/>
    </location>
</feature>
<evidence type="ECO:0000313" key="2">
    <source>
        <dbReference type="EMBL" id="CAG9563682.1"/>
    </source>
</evidence>
<dbReference type="EMBL" id="CAKASE010000050">
    <property type="protein sequence ID" value="CAG9563682.1"/>
    <property type="molecule type" value="Genomic_DNA"/>
</dbReference>
<protein>
    <submittedName>
        <fullName evidence="2">(African queen) hypothetical protein</fullName>
    </submittedName>
</protein>
<comment type="caution">
    <text evidence="2">The sequence shown here is derived from an EMBL/GenBank/DDBJ whole genome shotgun (WGS) entry which is preliminary data.</text>
</comment>
<proteinExistence type="predicted"/>
<keyword evidence="3" id="KW-1185">Reference proteome</keyword>